<keyword evidence="5" id="KW-0998">Cell outer membrane</keyword>
<dbReference type="Gene3D" id="2.40.170.20">
    <property type="entry name" value="TonB-dependent receptor, beta-barrel domain"/>
    <property type="match status" value="1"/>
</dbReference>
<keyword evidence="2" id="KW-0677">Repeat</keyword>
<name>A0A975GP81_9BACT</name>
<feature type="domain" description="TonB-dependent receptor-like beta-barrel" evidence="8">
    <location>
        <begin position="704"/>
        <end position="1096"/>
    </location>
</feature>
<dbReference type="InterPro" id="IPR006860">
    <property type="entry name" value="FecR"/>
</dbReference>
<dbReference type="PROSITE" id="PS51257">
    <property type="entry name" value="PROKAR_LIPOPROTEIN"/>
    <property type="match status" value="1"/>
</dbReference>
<keyword evidence="4" id="KW-0472">Membrane</keyword>
<protein>
    <submittedName>
        <fullName evidence="10">Tetratricopeptide repeat-containing protein</fullName>
    </submittedName>
</protein>
<dbReference type="InterPro" id="IPR019734">
    <property type="entry name" value="TPR_rpt"/>
</dbReference>
<dbReference type="Gene3D" id="2.60.120.1440">
    <property type="match status" value="1"/>
</dbReference>
<evidence type="ECO:0000256" key="2">
    <source>
        <dbReference type="ARBA" id="ARBA00022737"/>
    </source>
</evidence>
<evidence type="ECO:0000256" key="6">
    <source>
        <dbReference type="PROSITE-ProRule" id="PRU00339"/>
    </source>
</evidence>
<dbReference type="Proteomes" id="UP000663722">
    <property type="component" value="Chromosome"/>
</dbReference>
<dbReference type="AlphaFoldDB" id="A0A975GP81"/>
<evidence type="ECO:0000256" key="7">
    <source>
        <dbReference type="SAM" id="SignalP"/>
    </source>
</evidence>
<feature type="repeat" description="TPR" evidence="6">
    <location>
        <begin position="258"/>
        <end position="291"/>
    </location>
</feature>
<dbReference type="InterPro" id="IPR036942">
    <property type="entry name" value="Beta-barrel_TonB_sf"/>
</dbReference>
<dbReference type="InterPro" id="IPR011990">
    <property type="entry name" value="TPR-like_helical_dom_sf"/>
</dbReference>
<dbReference type="RefSeq" id="WP_207683268.1">
    <property type="nucleotide sequence ID" value="NZ_CP061800.1"/>
</dbReference>
<dbReference type="Pfam" id="PF00593">
    <property type="entry name" value="TonB_dep_Rec_b-barrel"/>
    <property type="match status" value="1"/>
</dbReference>
<keyword evidence="7" id="KW-0732">Signal</keyword>
<accession>A0A975GP81</accession>
<sequence>MCQGRMFIFILAILAILSGSCCPVSFAGPAEPCENWAARVVSVQGVVQVRKLNETDWKSVSLNDTFCADDMIRVGEKSRAAIVLRNETIFRLDENTTVTFSGFEGEKPLLLRIFEGAAHFFSRLQRSLTISTPYINGSVEGTEFFVKVDAEQTLLSVFEGQVRVANNAGELILRDGQAATARAGEAPVSQTLVRPRDAVHWALYYPPVMDFQPDDFEGDDESGWQDMVRMSVEFYRDGDLAGAFSMLEDVSEEEIRDARFFIYRAALLLSVGRADEAKADMEKAADIDPDDSHIFVLGAVMAVVQNQTDRAMELAEKAVDLSPESAGARIALSYAQQARFDLEGALKSLEDAVRLDPENALAWSGLAELWLSFGNLDKASVMARKAVERNSRLARTQTVWGFSYLTRMKTDAAMCVFEKAIELDQAAPLPRLGMGLAKIRQGDVKGGRREIEIAVSLDPNNALIRSYMGKAYYEEKRNRLAEDQLIIAKRIDPLDPTPWFYDAVRKQSLNRPVEALHDLQKSIELNDNRAVYRSRLLLDQDLAARGAGLARIYDQLGFQQLALAEGWKSLYADPGNHSAHEWLADAYSVLPRHEIARVSERLQAQLLQPININPVRPEMTESELYVFSGTGPADASFNEYSPLFNRNRAALQVSGVVGGNSTLGCEGVLSGVWENLSYSLGGFHYETDGIRENNDQDQDIYNVFAQMNLSHKTSIQGEYRYKDFDKGDLNLRFDPDNFKSTVREPEKTESFRFGFRHAFTPNSEVVASASYLNKDYDSKGESYQIEGEYAGDGGEARHIFRFGRSYITSGVGYFRADNELKHISSYLTDVEVTKTEIEHANFYVYSQLNYPKSFTWIVGGSADFFEDESSDLNVEQFNPKFGLIWHPIPSTTIRAAAYRALKRYLISDQTLEPTQIAGFNQFFDDMGGTEAWRYGIGLDQKFSDSVYAGAEYSERDLTTPGTIYEFAKGEMISRKAEFDLEEQLGRVYIYWTPHPWLAFSTDYLFERFKRPLEGMGPEYIHRLDTHRLAFGINFFHPSGISLRLKPTYVDQEGEFGIRGPFFEAVPGEDQFWVVDASLSYRFPKGWGIFTLEAKNLFDKSFQFQDSEPSNSSIYPESLILGRFTVAF</sequence>
<keyword evidence="3 6" id="KW-0802">TPR repeat</keyword>
<dbReference type="InterPro" id="IPR000531">
    <property type="entry name" value="Beta-barrel_TonB"/>
</dbReference>
<dbReference type="PROSITE" id="PS50005">
    <property type="entry name" value="TPR"/>
    <property type="match status" value="1"/>
</dbReference>
<organism evidence="10 11">
    <name type="scientific">Desulfonema magnum</name>
    <dbReference type="NCBI Taxonomy" id="45655"/>
    <lineage>
        <taxon>Bacteria</taxon>
        <taxon>Pseudomonadati</taxon>
        <taxon>Thermodesulfobacteriota</taxon>
        <taxon>Desulfobacteria</taxon>
        <taxon>Desulfobacterales</taxon>
        <taxon>Desulfococcaceae</taxon>
        <taxon>Desulfonema</taxon>
    </lineage>
</organism>
<keyword evidence="11" id="KW-1185">Reference proteome</keyword>
<dbReference type="SUPFAM" id="SSF81901">
    <property type="entry name" value="HCP-like"/>
    <property type="match status" value="1"/>
</dbReference>
<evidence type="ECO:0000259" key="8">
    <source>
        <dbReference type="Pfam" id="PF00593"/>
    </source>
</evidence>
<dbReference type="Gene3D" id="1.25.40.10">
    <property type="entry name" value="Tetratricopeptide repeat domain"/>
    <property type="match status" value="1"/>
</dbReference>
<dbReference type="EMBL" id="CP061800">
    <property type="protein sequence ID" value="QTA88557.1"/>
    <property type="molecule type" value="Genomic_DNA"/>
</dbReference>
<comment type="subcellular location">
    <subcellularLocation>
        <location evidence="1">Cell outer membrane</location>
    </subcellularLocation>
</comment>
<evidence type="ECO:0000256" key="4">
    <source>
        <dbReference type="ARBA" id="ARBA00023136"/>
    </source>
</evidence>
<dbReference type="Pfam" id="PF13181">
    <property type="entry name" value="TPR_8"/>
    <property type="match status" value="1"/>
</dbReference>
<dbReference type="SUPFAM" id="SSF56935">
    <property type="entry name" value="Porins"/>
    <property type="match status" value="1"/>
</dbReference>
<feature type="domain" description="FecR protein" evidence="9">
    <location>
        <begin position="71"/>
        <end position="163"/>
    </location>
</feature>
<dbReference type="KEGG" id="dmm:dnm_046040"/>
<evidence type="ECO:0000256" key="5">
    <source>
        <dbReference type="ARBA" id="ARBA00023237"/>
    </source>
</evidence>
<evidence type="ECO:0000313" key="11">
    <source>
        <dbReference type="Proteomes" id="UP000663722"/>
    </source>
</evidence>
<dbReference type="GO" id="GO:0009279">
    <property type="term" value="C:cell outer membrane"/>
    <property type="evidence" value="ECO:0007669"/>
    <property type="project" value="UniProtKB-SubCell"/>
</dbReference>
<dbReference type="Pfam" id="PF04773">
    <property type="entry name" value="FecR"/>
    <property type="match status" value="1"/>
</dbReference>
<feature type="chain" id="PRO_5037515119" evidence="7">
    <location>
        <begin position="28"/>
        <end position="1127"/>
    </location>
</feature>
<dbReference type="SMART" id="SM00028">
    <property type="entry name" value="TPR"/>
    <property type="match status" value="8"/>
</dbReference>
<evidence type="ECO:0000256" key="3">
    <source>
        <dbReference type="ARBA" id="ARBA00022803"/>
    </source>
</evidence>
<dbReference type="InterPro" id="IPR051012">
    <property type="entry name" value="CellSynth/LPSAsmb/PSIAsmb"/>
</dbReference>
<dbReference type="SUPFAM" id="SSF48452">
    <property type="entry name" value="TPR-like"/>
    <property type="match status" value="1"/>
</dbReference>
<evidence type="ECO:0000256" key="1">
    <source>
        <dbReference type="ARBA" id="ARBA00004442"/>
    </source>
</evidence>
<gene>
    <name evidence="10" type="ORF">dnm_046040</name>
</gene>
<dbReference type="PANTHER" id="PTHR45586">
    <property type="entry name" value="TPR REPEAT-CONTAINING PROTEIN PA4667"/>
    <property type="match status" value="1"/>
</dbReference>
<evidence type="ECO:0000259" key="9">
    <source>
        <dbReference type="Pfam" id="PF04773"/>
    </source>
</evidence>
<dbReference type="PANTHER" id="PTHR45586:SF1">
    <property type="entry name" value="LIPOPOLYSACCHARIDE ASSEMBLY PROTEIN B"/>
    <property type="match status" value="1"/>
</dbReference>
<reference evidence="10" key="1">
    <citation type="journal article" date="2021" name="Microb. Physiol.">
        <title>Proteogenomic Insights into the Physiology of Marine, Sulfate-Reducing, Filamentous Desulfonema limicola and Desulfonema magnum.</title>
        <authorList>
            <person name="Schnaars V."/>
            <person name="Wohlbrand L."/>
            <person name="Scheve S."/>
            <person name="Hinrichs C."/>
            <person name="Reinhardt R."/>
            <person name="Rabus R."/>
        </authorList>
    </citation>
    <scope>NUCLEOTIDE SEQUENCE</scope>
    <source>
        <strain evidence="10">4be13</strain>
    </source>
</reference>
<feature type="signal peptide" evidence="7">
    <location>
        <begin position="1"/>
        <end position="27"/>
    </location>
</feature>
<dbReference type="Pfam" id="PF14559">
    <property type="entry name" value="TPR_19"/>
    <property type="match status" value="1"/>
</dbReference>
<evidence type="ECO:0000313" key="10">
    <source>
        <dbReference type="EMBL" id="QTA88557.1"/>
    </source>
</evidence>
<proteinExistence type="predicted"/>